<dbReference type="InterPro" id="IPR011006">
    <property type="entry name" value="CheY-like_superfamily"/>
</dbReference>
<evidence type="ECO:0000313" key="10">
    <source>
        <dbReference type="EMBL" id="QPE05947.1"/>
    </source>
</evidence>
<keyword evidence="1 6" id="KW-0597">Phosphoprotein</keyword>
<evidence type="ECO:0000256" key="7">
    <source>
        <dbReference type="PROSITE-ProRule" id="PRU01091"/>
    </source>
</evidence>
<name>A0A7S8RIN8_9MICO</name>
<proteinExistence type="predicted"/>
<dbReference type="InterPro" id="IPR036388">
    <property type="entry name" value="WH-like_DNA-bd_sf"/>
</dbReference>
<dbReference type="EMBL" id="CP064760">
    <property type="protein sequence ID" value="QPE05947.1"/>
    <property type="molecule type" value="Genomic_DNA"/>
</dbReference>
<keyword evidence="3" id="KW-0805">Transcription regulation</keyword>
<sequence>MVRLMLVEDDRTMRETVAAYLTRAGHEVIAVGDGDDAVSRFAEAPVDLVLLDLMLPGMSGLDVTRRLRAMRRDLPLIMVTARTQEHERVQGLLAGADDYITKPYSLRELDLRIRSLLRRTTATAAEPSGVLVDGDLRVEVAAGRALRGGESLSLTSREFDLLVWFLQHPGVVHSREDLIREVWRWNVGDPSTVTVHVRRLREKIETDPSHPTRLATVFGKGYRWDATDTAVSP</sequence>
<dbReference type="Gene3D" id="3.40.50.2300">
    <property type="match status" value="1"/>
</dbReference>
<dbReference type="Pfam" id="PF00072">
    <property type="entry name" value="Response_reg"/>
    <property type="match status" value="1"/>
</dbReference>
<evidence type="ECO:0000256" key="1">
    <source>
        <dbReference type="ARBA" id="ARBA00022553"/>
    </source>
</evidence>
<evidence type="ECO:0000256" key="4">
    <source>
        <dbReference type="ARBA" id="ARBA00023125"/>
    </source>
</evidence>
<organism evidence="10 11">
    <name type="scientific">Microbacterium schleiferi</name>
    <dbReference type="NCBI Taxonomy" id="69362"/>
    <lineage>
        <taxon>Bacteria</taxon>
        <taxon>Bacillati</taxon>
        <taxon>Actinomycetota</taxon>
        <taxon>Actinomycetes</taxon>
        <taxon>Micrococcales</taxon>
        <taxon>Microbacteriaceae</taxon>
        <taxon>Microbacterium</taxon>
    </lineage>
</organism>
<dbReference type="SMART" id="SM00862">
    <property type="entry name" value="Trans_reg_C"/>
    <property type="match status" value="1"/>
</dbReference>
<evidence type="ECO:0000256" key="3">
    <source>
        <dbReference type="ARBA" id="ARBA00023015"/>
    </source>
</evidence>
<dbReference type="KEGG" id="msf:IT882_04820"/>
<dbReference type="FunFam" id="3.40.50.2300:FF:000001">
    <property type="entry name" value="DNA-binding response regulator PhoB"/>
    <property type="match status" value="1"/>
</dbReference>
<feature type="domain" description="Response regulatory" evidence="8">
    <location>
        <begin position="3"/>
        <end position="117"/>
    </location>
</feature>
<evidence type="ECO:0000256" key="5">
    <source>
        <dbReference type="ARBA" id="ARBA00023163"/>
    </source>
</evidence>
<protein>
    <submittedName>
        <fullName evidence="10">Response regulator transcription factor</fullName>
    </submittedName>
</protein>
<dbReference type="PROSITE" id="PS50110">
    <property type="entry name" value="RESPONSE_REGULATORY"/>
    <property type="match status" value="1"/>
</dbReference>
<dbReference type="PANTHER" id="PTHR48111">
    <property type="entry name" value="REGULATOR OF RPOS"/>
    <property type="match status" value="1"/>
</dbReference>
<keyword evidence="5" id="KW-0804">Transcription</keyword>
<dbReference type="GO" id="GO:0005829">
    <property type="term" value="C:cytosol"/>
    <property type="evidence" value="ECO:0007669"/>
    <property type="project" value="TreeGrafter"/>
</dbReference>
<keyword evidence="11" id="KW-1185">Reference proteome</keyword>
<dbReference type="GO" id="GO:0000156">
    <property type="term" value="F:phosphorelay response regulator activity"/>
    <property type="evidence" value="ECO:0007669"/>
    <property type="project" value="TreeGrafter"/>
</dbReference>
<feature type="DNA-binding region" description="OmpR/PhoB-type" evidence="7">
    <location>
        <begin position="128"/>
        <end position="226"/>
    </location>
</feature>
<dbReference type="SMART" id="SM00448">
    <property type="entry name" value="REC"/>
    <property type="match status" value="1"/>
</dbReference>
<accession>A0A7S8RIN8</accession>
<dbReference type="Pfam" id="PF00486">
    <property type="entry name" value="Trans_reg_C"/>
    <property type="match status" value="1"/>
</dbReference>
<dbReference type="Gene3D" id="1.10.10.10">
    <property type="entry name" value="Winged helix-like DNA-binding domain superfamily/Winged helix DNA-binding domain"/>
    <property type="match status" value="1"/>
</dbReference>
<gene>
    <name evidence="10" type="ORF">IT882_04820</name>
</gene>
<dbReference type="InterPro" id="IPR001789">
    <property type="entry name" value="Sig_transdc_resp-reg_receiver"/>
</dbReference>
<dbReference type="InterPro" id="IPR039420">
    <property type="entry name" value="WalR-like"/>
</dbReference>
<dbReference type="PANTHER" id="PTHR48111:SF4">
    <property type="entry name" value="DNA-BINDING DUAL TRANSCRIPTIONAL REGULATOR OMPR"/>
    <property type="match status" value="1"/>
</dbReference>
<evidence type="ECO:0000259" key="8">
    <source>
        <dbReference type="PROSITE" id="PS50110"/>
    </source>
</evidence>
<dbReference type="InterPro" id="IPR001867">
    <property type="entry name" value="OmpR/PhoB-type_DNA-bd"/>
</dbReference>
<dbReference type="PROSITE" id="PS51755">
    <property type="entry name" value="OMPR_PHOB"/>
    <property type="match status" value="1"/>
</dbReference>
<evidence type="ECO:0000259" key="9">
    <source>
        <dbReference type="PROSITE" id="PS51755"/>
    </source>
</evidence>
<dbReference type="SUPFAM" id="SSF52172">
    <property type="entry name" value="CheY-like"/>
    <property type="match status" value="1"/>
</dbReference>
<dbReference type="GO" id="GO:0006355">
    <property type="term" value="P:regulation of DNA-templated transcription"/>
    <property type="evidence" value="ECO:0007669"/>
    <property type="project" value="InterPro"/>
</dbReference>
<reference evidence="10 11" key="1">
    <citation type="submission" date="2020-11" db="EMBL/GenBank/DDBJ databases">
        <title>Amino acid is mineralized and recycled by bacteria in oceanic microbiome.</title>
        <authorList>
            <person name="Zheng L.Y."/>
        </authorList>
    </citation>
    <scope>NUCLEOTIDE SEQUENCE [LARGE SCALE GENOMIC DNA]</scope>
    <source>
        <strain evidence="10 11">A32-1</strain>
    </source>
</reference>
<evidence type="ECO:0000313" key="11">
    <source>
        <dbReference type="Proteomes" id="UP000594480"/>
    </source>
</evidence>
<dbReference type="AlphaFoldDB" id="A0A7S8RIN8"/>
<feature type="modified residue" description="4-aspartylphosphate" evidence="6">
    <location>
        <position position="52"/>
    </location>
</feature>
<keyword evidence="4 7" id="KW-0238">DNA-binding</keyword>
<dbReference type="GO" id="GO:0032993">
    <property type="term" value="C:protein-DNA complex"/>
    <property type="evidence" value="ECO:0007669"/>
    <property type="project" value="TreeGrafter"/>
</dbReference>
<feature type="domain" description="OmpR/PhoB-type" evidence="9">
    <location>
        <begin position="128"/>
        <end position="226"/>
    </location>
</feature>
<evidence type="ECO:0000256" key="2">
    <source>
        <dbReference type="ARBA" id="ARBA00023012"/>
    </source>
</evidence>
<evidence type="ECO:0000256" key="6">
    <source>
        <dbReference type="PROSITE-ProRule" id="PRU00169"/>
    </source>
</evidence>
<dbReference type="Proteomes" id="UP000594480">
    <property type="component" value="Chromosome"/>
</dbReference>
<keyword evidence="2" id="KW-0902">Two-component regulatory system</keyword>
<dbReference type="Gene3D" id="6.10.250.690">
    <property type="match status" value="1"/>
</dbReference>
<dbReference type="GO" id="GO:0000976">
    <property type="term" value="F:transcription cis-regulatory region binding"/>
    <property type="evidence" value="ECO:0007669"/>
    <property type="project" value="TreeGrafter"/>
</dbReference>
<dbReference type="CDD" id="cd00383">
    <property type="entry name" value="trans_reg_C"/>
    <property type="match status" value="1"/>
</dbReference>